<comment type="similarity">
    <text evidence="1">Belongs to the bacilliredoxin family.</text>
</comment>
<reference evidence="2 3" key="1">
    <citation type="submission" date="2016-10" db="EMBL/GenBank/DDBJ databases">
        <authorList>
            <person name="Varghese N."/>
            <person name="Submissions S."/>
        </authorList>
    </citation>
    <scope>NUCLEOTIDE SEQUENCE [LARGE SCALE GENOMIC DNA]</scope>
    <source>
        <strain evidence="2 3">IBRC-M10081</strain>
    </source>
</reference>
<evidence type="ECO:0000313" key="3">
    <source>
        <dbReference type="Proteomes" id="UP000243605"/>
    </source>
</evidence>
<dbReference type="EMBL" id="FOIT01000001">
    <property type="protein sequence ID" value="SEV84098.1"/>
    <property type="molecule type" value="Genomic_DNA"/>
</dbReference>
<dbReference type="InterPro" id="IPR009474">
    <property type="entry name" value="BrxB/BrxA"/>
</dbReference>
<evidence type="ECO:0000313" key="2">
    <source>
        <dbReference type="EMBL" id="SEV84098.1"/>
    </source>
</evidence>
<sequence length="145" mass="16201">MEMDFQMYMNDIVTNARNDMDEAGYTQMRTVEDVKNHLSKDGTSVVFVNSVCGCAGGIARPAAKHATAFDHLPDQLLTVFAGQDKEATEAVRELAPDFIPSSPSFMLFKDGKIVDMIERHNIEGHETMSVITDLQSWFMEHGKEV</sequence>
<dbReference type="PANTHER" id="PTHR40052">
    <property type="entry name" value="UPF0403 PROTEIN YQIW-RELATED"/>
    <property type="match status" value="1"/>
</dbReference>
<protein>
    <submittedName>
        <fullName evidence="2">Putative bacilliredoxin, YphP/YqiW family</fullName>
    </submittedName>
</protein>
<dbReference type="Proteomes" id="UP000243605">
    <property type="component" value="Unassembled WGS sequence"/>
</dbReference>
<dbReference type="AlphaFoldDB" id="A0A662Z1F2"/>
<proteinExistence type="inferred from homology"/>
<evidence type="ECO:0000256" key="1">
    <source>
        <dbReference type="ARBA" id="ARBA00038305"/>
    </source>
</evidence>
<dbReference type="PANTHER" id="PTHR40052:SF1">
    <property type="entry name" value="BACILLIREDOXIN BRXB"/>
    <property type="match status" value="1"/>
</dbReference>
<dbReference type="OrthoDB" id="9793981at2"/>
<organism evidence="2 3">
    <name type="scientific">Aliicoccus persicus</name>
    <dbReference type="NCBI Taxonomy" id="930138"/>
    <lineage>
        <taxon>Bacteria</taxon>
        <taxon>Bacillati</taxon>
        <taxon>Bacillota</taxon>
        <taxon>Bacilli</taxon>
        <taxon>Bacillales</taxon>
        <taxon>Staphylococcaceae</taxon>
        <taxon>Aliicoccus</taxon>
    </lineage>
</organism>
<name>A0A662Z1F2_9STAP</name>
<keyword evidence="3" id="KW-1185">Reference proteome</keyword>
<gene>
    <name evidence="2" type="ORF">SAMN05192557_0397</name>
</gene>
<dbReference type="Pfam" id="PF06491">
    <property type="entry name" value="Disulph_isomer"/>
    <property type="match status" value="1"/>
</dbReference>
<dbReference type="NCBIfam" id="TIGR04191">
    <property type="entry name" value="YphP_YqiW"/>
    <property type="match status" value="1"/>
</dbReference>
<dbReference type="RefSeq" id="WP_091473393.1">
    <property type="nucleotide sequence ID" value="NZ_FOIT01000001.1"/>
</dbReference>
<accession>A0A662Z1F2</accession>
<dbReference type="Gene3D" id="3.40.30.10">
    <property type="entry name" value="Glutaredoxin"/>
    <property type="match status" value="1"/>
</dbReference>